<dbReference type="PANTHER" id="PTHR30185:SF18">
    <property type="entry name" value="TRANSCRIPTIONAL REGULATOR MTLR"/>
    <property type="match status" value="1"/>
</dbReference>
<dbReference type="RefSeq" id="WP_157827732.1">
    <property type="nucleotide sequence ID" value="NZ_PISE01000091.1"/>
</dbReference>
<evidence type="ECO:0000256" key="1">
    <source>
        <dbReference type="ARBA" id="ARBA00022737"/>
    </source>
</evidence>
<dbReference type="Pfam" id="PF00874">
    <property type="entry name" value="PRD"/>
    <property type="match status" value="1"/>
</dbReference>
<dbReference type="PANTHER" id="PTHR30185">
    <property type="entry name" value="CRYPTIC BETA-GLUCOSIDE BGL OPERON ANTITERMINATOR"/>
    <property type="match status" value="1"/>
</dbReference>
<dbReference type="InterPro" id="IPR007737">
    <property type="entry name" value="Mga_HTH"/>
</dbReference>
<keyword evidence="2" id="KW-0805">Transcription regulation</keyword>
<dbReference type="InterPro" id="IPR011608">
    <property type="entry name" value="PRD"/>
</dbReference>
<evidence type="ECO:0000313" key="7">
    <source>
        <dbReference type="Proteomes" id="UP000233375"/>
    </source>
</evidence>
<dbReference type="OrthoDB" id="9776005at2"/>
<dbReference type="InterPro" id="IPR036388">
    <property type="entry name" value="WH-like_DNA-bd_sf"/>
</dbReference>
<proteinExistence type="predicted"/>
<dbReference type="AlphaFoldDB" id="A0A2N0YW44"/>
<evidence type="ECO:0000256" key="2">
    <source>
        <dbReference type="ARBA" id="ARBA00023015"/>
    </source>
</evidence>
<feature type="domain" description="PRD" evidence="5">
    <location>
        <begin position="202"/>
        <end position="280"/>
    </location>
</feature>
<keyword evidence="4" id="KW-0804">Transcription</keyword>
<evidence type="ECO:0000256" key="3">
    <source>
        <dbReference type="ARBA" id="ARBA00023159"/>
    </source>
</evidence>
<organism evidence="6 7">
    <name type="scientific">Niallia nealsonii</name>
    <dbReference type="NCBI Taxonomy" id="115979"/>
    <lineage>
        <taxon>Bacteria</taxon>
        <taxon>Bacillati</taxon>
        <taxon>Bacillota</taxon>
        <taxon>Bacilli</taxon>
        <taxon>Bacillales</taxon>
        <taxon>Bacillaceae</taxon>
        <taxon>Niallia</taxon>
    </lineage>
</organism>
<keyword evidence="6" id="KW-0813">Transport</keyword>
<dbReference type="InterPro" id="IPR036634">
    <property type="entry name" value="PRD_sf"/>
</dbReference>
<keyword evidence="6" id="KW-0762">Sugar transport</keyword>
<keyword evidence="1" id="KW-0677">Repeat</keyword>
<evidence type="ECO:0000256" key="4">
    <source>
        <dbReference type="ARBA" id="ARBA00023163"/>
    </source>
</evidence>
<accession>A0A2N0YW44</accession>
<dbReference type="PROSITE" id="PS51372">
    <property type="entry name" value="PRD_2"/>
    <property type="match status" value="1"/>
</dbReference>
<name>A0A2N0YW44_9BACI</name>
<feature type="non-terminal residue" evidence="6">
    <location>
        <position position="280"/>
    </location>
</feature>
<dbReference type="Gene3D" id="1.10.10.10">
    <property type="entry name" value="Winged helix-like DNA-binding domain superfamily/Winged helix DNA-binding domain"/>
    <property type="match status" value="2"/>
</dbReference>
<keyword evidence="3" id="KW-0010">Activator</keyword>
<dbReference type="Proteomes" id="UP000233375">
    <property type="component" value="Unassembled WGS sequence"/>
</dbReference>
<dbReference type="Pfam" id="PF05043">
    <property type="entry name" value="Mga"/>
    <property type="match status" value="1"/>
</dbReference>
<sequence length="280" mass="31943">MIVSARERLILQFLLENVNVETTIKQLADIVNVSERTIHRDFKNIEDILVAFHLKLQKKAGVGVKVIGTQSDIYQLRVTILKQDFTEYTPDERMIVALCVLLDMQDPIKLFSLASDLGVTTATVSNDLDKLELFLKEYGLKLIRKRGYGIELAGTEEGKRRAISSLISDRFDVPEFLKMVKENIQKKSSNKVDSISERLLGLVQKEKLILIETIIGDINEELPYPLADSSYVGLVVHLALAMERIQRGENIAFQKEYLQELKSTKEFDFARKIASRLERT</sequence>
<gene>
    <name evidence="6" type="ORF">CWS01_22175</name>
</gene>
<dbReference type="InterPro" id="IPR050661">
    <property type="entry name" value="BglG_antiterminators"/>
</dbReference>
<dbReference type="InterPro" id="IPR013196">
    <property type="entry name" value="HTH_11"/>
</dbReference>
<comment type="caution">
    <text evidence="6">The sequence shown here is derived from an EMBL/GenBank/DDBJ whole genome shotgun (WGS) entry which is preliminary data.</text>
</comment>
<dbReference type="Pfam" id="PF08279">
    <property type="entry name" value="HTH_11"/>
    <property type="match status" value="1"/>
</dbReference>
<evidence type="ECO:0000259" key="5">
    <source>
        <dbReference type="PROSITE" id="PS51372"/>
    </source>
</evidence>
<dbReference type="GO" id="GO:0006355">
    <property type="term" value="P:regulation of DNA-templated transcription"/>
    <property type="evidence" value="ECO:0007669"/>
    <property type="project" value="InterPro"/>
</dbReference>
<protein>
    <submittedName>
        <fullName evidence="6">PTS sugar transporter</fullName>
    </submittedName>
</protein>
<dbReference type="SUPFAM" id="SSF63520">
    <property type="entry name" value="PTS-regulatory domain, PRD"/>
    <property type="match status" value="1"/>
</dbReference>
<dbReference type="EMBL" id="PISE01000091">
    <property type="protein sequence ID" value="PKG21494.1"/>
    <property type="molecule type" value="Genomic_DNA"/>
</dbReference>
<reference evidence="6 7" key="1">
    <citation type="journal article" date="2003" name="Int. J. Syst. Evol. Microbiol.">
        <title>Bacillus nealsonii sp. nov., isolated from a spacecraft-assembly facility, whose spores are gamma-radiation resistant.</title>
        <authorList>
            <person name="Venkateswaran K."/>
            <person name="Kempf M."/>
            <person name="Chen F."/>
            <person name="Satomi M."/>
            <person name="Nicholson W."/>
            <person name="Kern R."/>
        </authorList>
    </citation>
    <scope>NUCLEOTIDE SEQUENCE [LARGE SCALE GENOMIC DNA]</scope>
    <source>
        <strain evidence="6 7">FO-92</strain>
    </source>
</reference>
<evidence type="ECO:0000313" key="6">
    <source>
        <dbReference type="EMBL" id="PKG21494.1"/>
    </source>
</evidence>
<keyword evidence="7" id="KW-1185">Reference proteome</keyword>
<dbReference type="Gene3D" id="1.10.1790.10">
    <property type="entry name" value="PRD domain"/>
    <property type="match status" value="1"/>
</dbReference>